<feature type="domain" description="HTH lysR-type" evidence="5">
    <location>
        <begin position="1"/>
        <end position="58"/>
    </location>
</feature>
<dbReference type="EMBL" id="JAJEPR010000024">
    <property type="protein sequence ID" value="MCC2190659.1"/>
    <property type="molecule type" value="Genomic_DNA"/>
</dbReference>
<comment type="similarity">
    <text evidence="1">Belongs to the LysR transcriptional regulatory family.</text>
</comment>
<evidence type="ECO:0000256" key="3">
    <source>
        <dbReference type="ARBA" id="ARBA00023125"/>
    </source>
</evidence>
<dbReference type="Pfam" id="PF03466">
    <property type="entry name" value="LysR_substrate"/>
    <property type="match status" value="1"/>
</dbReference>
<dbReference type="RefSeq" id="WP_227615702.1">
    <property type="nucleotide sequence ID" value="NZ_JAJEPR010000024.1"/>
</dbReference>
<dbReference type="SUPFAM" id="SSF53850">
    <property type="entry name" value="Periplasmic binding protein-like II"/>
    <property type="match status" value="1"/>
</dbReference>
<dbReference type="PANTHER" id="PTHR30346">
    <property type="entry name" value="TRANSCRIPTIONAL DUAL REGULATOR HCAR-RELATED"/>
    <property type="match status" value="1"/>
</dbReference>
<sequence length="284" mass="31984">MELKQLEYFRAIVDAGTISGAARDLHMTQPPLSYQMKMLEEELQVPLFLRGTKKITLTEAGKTLYEQGGNLLMLSDLTKREVIKSSQAATLHIGMTPSTVSMMSDYLLRFAEKYPQVHFDVHEGSTFTLKDQLENRIIDLTTLRTPIVLNGCETRSLAKESLLVMASPDHPLFEGRTSIRLEELSEQRLILSHRYRKYMLSAFERAGLVCDIYFACEDARTAMTIAEKGMGIAILPSSMLKLSSCLKACPVSDADLSTEILLAWRKGRLPGEIQDFLGLWDEKN</sequence>
<dbReference type="Proteomes" id="UP001197875">
    <property type="component" value="Unassembled WGS sequence"/>
</dbReference>
<evidence type="ECO:0000313" key="7">
    <source>
        <dbReference type="Proteomes" id="UP001197875"/>
    </source>
</evidence>
<dbReference type="CDD" id="cd05466">
    <property type="entry name" value="PBP2_LTTR_substrate"/>
    <property type="match status" value="1"/>
</dbReference>
<dbReference type="GO" id="GO:0003677">
    <property type="term" value="F:DNA binding"/>
    <property type="evidence" value="ECO:0007669"/>
    <property type="project" value="UniProtKB-KW"/>
</dbReference>
<gene>
    <name evidence="6" type="ORF">LKD71_12775</name>
</gene>
<accession>A0AAE3DUF8</accession>
<keyword evidence="2" id="KW-0805">Transcription regulation</keyword>
<evidence type="ECO:0000256" key="2">
    <source>
        <dbReference type="ARBA" id="ARBA00023015"/>
    </source>
</evidence>
<evidence type="ECO:0000259" key="5">
    <source>
        <dbReference type="PROSITE" id="PS50931"/>
    </source>
</evidence>
<dbReference type="GO" id="GO:0032993">
    <property type="term" value="C:protein-DNA complex"/>
    <property type="evidence" value="ECO:0007669"/>
    <property type="project" value="TreeGrafter"/>
</dbReference>
<dbReference type="Gene3D" id="3.40.190.290">
    <property type="match status" value="1"/>
</dbReference>
<keyword evidence="7" id="KW-1185">Reference proteome</keyword>
<dbReference type="AlphaFoldDB" id="A0AAE3DUF8"/>
<dbReference type="InterPro" id="IPR000847">
    <property type="entry name" value="LysR_HTH_N"/>
</dbReference>
<organism evidence="6 7">
    <name type="scientific">Fusicatenibacter faecihominis</name>
    <dbReference type="NCBI Taxonomy" id="2881276"/>
    <lineage>
        <taxon>Bacteria</taxon>
        <taxon>Bacillati</taxon>
        <taxon>Bacillota</taxon>
        <taxon>Clostridia</taxon>
        <taxon>Lachnospirales</taxon>
        <taxon>Lachnospiraceae</taxon>
        <taxon>Fusicatenibacter</taxon>
    </lineage>
</organism>
<dbReference type="PROSITE" id="PS50931">
    <property type="entry name" value="HTH_LYSR"/>
    <property type="match status" value="1"/>
</dbReference>
<dbReference type="Gene3D" id="1.10.10.10">
    <property type="entry name" value="Winged helix-like DNA-binding domain superfamily/Winged helix DNA-binding domain"/>
    <property type="match status" value="1"/>
</dbReference>
<dbReference type="Pfam" id="PF00126">
    <property type="entry name" value="HTH_1"/>
    <property type="match status" value="1"/>
</dbReference>
<keyword evidence="3" id="KW-0238">DNA-binding</keyword>
<evidence type="ECO:0000256" key="4">
    <source>
        <dbReference type="ARBA" id="ARBA00023163"/>
    </source>
</evidence>
<dbReference type="FunFam" id="1.10.10.10:FF:000001">
    <property type="entry name" value="LysR family transcriptional regulator"/>
    <property type="match status" value="1"/>
</dbReference>
<reference evidence="6 7" key="1">
    <citation type="submission" date="2021-10" db="EMBL/GenBank/DDBJ databases">
        <title>Anaerobic single-cell dispensing facilitates the cultivation of human gut bacteria.</title>
        <authorList>
            <person name="Afrizal A."/>
        </authorList>
    </citation>
    <scope>NUCLEOTIDE SEQUENCE [LARGE SCALE GENOMIC DNA]</scope>
    <source>
        <strain evidence="6 7">CLA-AA-H277</strain>
    </source>
</reference>
<dbReference type="GO" id="GO:0003700">
    <property type="term" value="F:DNA-binding transcription factor activity"/>
    <property type="evidence" value="ECO:0007669"/>
    <property type="project" value="InterPro"/>
</dbReference>
<dbReference type="PRINTS" id="PR00039">
    <property type="entry name" value="HTHLYSR"/>
</dbReference>
<dbReference type="InterPro" id="IPR036388">
    <property type="entry name" value="WH-like_DNA-bd_sf"/>
</dbReference>
<keyword evidence="4" id="KW-0804">Transcription</keyword>
<evidence type="ECO:0000256" key="1">
    <source>
        <dbReference type="ARBA" id="ARBA00009437"/>
    </source>
</evidence>
<evidence type="ECO:0000313" key="6">
    <source>
        <dbReference type="EMBL" id="MCC2190659.1"/>
    </source>
</evidence>
<dbReference type="InterPro" id="IPR005119">
    <property type="entry name" value="LysR_subst-bd"/>
</dbReference>
<comment type="caution">
    <text evidence="6">The sequence shown here is derived from an EMBL/GenBank/DDBJ whole genome shotgun (WGS) entry which is preliminary data.</text>
</comment>
<name>A0AAE3DUF8_9FIRM</name>
<dbReference type="InterPro" id="IPR036390">
    <property type="entry name" value="WH_DNA-bd_sf"/>
</dbReference>
<dbReference type="PANTHER" id="PTHR30346:SF17">
    <property type="entry name" value="LYSR FAMILY TRANSCRIPTIONAL REGULATOR"/>
    <property type="match status" value="1"/>
</dbReference>
<proteinExistence type="inferred from homology"/>
<dbReference type="SUPFAM" id="SSF46785">
    <property type="entry name" value="Winged helix' DNA-binding domain"/>
    <property type="match status" value="1"/>
</dbReference>
<protein>
    <submittedName>
        <fullName evidence="6">LysR family transcriptional regulator</fullName>
    </submittedName>
</protein>